<dbReference type="GO" id="GO:0043107">
    <property type="term" value="P:type IV pilus-dependent motility"/>
    <property type="evidence" value="ECO:0007669"/>
    <property type="project" value="TreeGrafter"/>
</dbReference>
<dbReference type="NCBIfam" id="TIGR02532">
    <property type="entry name" value="IV_pilin_GFxxxE"/>
    <property type="match status" value="1"/>
</dbReference>
<dbReference type="AlphaFoldDB" id="A0A381ZVP5"/>
<dbReference type="InterPro" id="IPR045584">
    <property type="entry name" value="Pilin-like"/>
</dbReference>
<keyword evidence="3" id="KW-0472">Membrane</keyword>
<keyword evidence="3" id="KW-1133">Transmembrane helix</keyword>
<reference evidence="4" key="1">
    <citation type="submission" date="2018-05" db="EMBL/GenBank/DDBJ databases">
        <authorList>
            <person name="Lanie J.A."/>
            <person name="Ng W.-L."/>
            <person name="Kazmierczak K.M."/>
            <person name="Andrzejewski T.M."/>
            <person name="Davidsen T.M."/>
            <person name="Wayne K.J."/>
            <person name="Tettelin H."/>
            <person name="Glass J.I."/>
            <person name="Rusch D."/>
            <person name="Podicherti R."/>
            <person name="Tsui H.-C.T."/>
            <person name="Winkler M.E."/>
        </authorList>
    </citation>
    <scope>NUCLEOTIDE SEQUENCE</scope>
</reference>
<feature type="compositionally biased region" description="Acidic residues" evidence="2">
    <location>
        <begin position="144"/>
        <end position="156"/>
    </location>
</feature>
<proteinExistence type="predicted"/>
<dbReference type="Pfam" id="PF07963">
    <property type="entry name" value="N_methyl"/>
    <property type="match status" value="1"/>
</dbReference>
<evidence type="ECO:0000313" key="4">
    <source>
        <dbReference type="EMBL" id="SVA92922.1"/>
    </source>
</evidence>
<feature type="transmembrane region" description="Helical" evidence="3">
    <location>
        <begin position="6"/>
        <end position="27"/>
    </location>
</feature>
<dbReference type="Pfam" id="PF00114">
    <property type="entry name" value="Pilin"/>
    <property type="match status" value="1"/>
</dbReference>
<keyword evidence="3" id="KW-0812">Transmembrane</keyword>
<accession>A0A381ZVP5</accession>
<dbReference type="SUPFAM" id="SSF54523">
    <property type="entry name" value="Pili subunits"/>
    <property type="match status" value="1"/>
</dbReference>
<dbReference type="EMBL" id="UINC01022723">
    <property type="protein sequence ID" value="SVA92922.1"/>
    <property type="molecule type" value="Genomic_DNA"/>
</dbReference>
<keyword evidence="1" id="KW-0488">Methylation</keyword>
<protein>
    <submittedName>
        <fullName evidence="4">Uncharacterized protein</fullName>
    </submittedName>
</protein>
<feature type="region of interest" description="Disordered" evidence="2">
    <location>
        <begin position="138"/>
        <end position="173"/>
    </location>
</feature>
<dbReference type="InterPro" id="IPR012902">
    <property type="entry name" value="N_methyl_site"/>
</dbReference>
<dbReference type="Gene3D" id="3.30.700.10">
    <property type="entry name" value="Glycoprotein, Type 4 Pilin"/>
    <property type="match status" value="1"/>
</dbReference>
<dbReference type="GO" id="GO:0007155">
    <property type="term" value="P:cell adhesion"/>
    <property type="evidence" value="ECO:0007669"/>
    <property type="project" value="InterPro"/>
</dbReference>
<name>A0A381ZVP5_9ZZZZ</name>
<evidence type="ECO:0000256" key="2">
    <source>
        <dbReference type="SAM" id="MobiDB-lite"/>
    </source>
</evidence>
<sequence>MKRFNFGFTLIELMIVVAIIGILVAVGMPQYQNYVARAQVAEGFSLAGGLKTALAEYHDTNGEFPDGTTDAHTAIGIEPAGNIVGKYVTDVTVSNDGKGTITATFGSGNHEDKFLRLTPTATDGAVFFDCTTDIDESYRPSGCEEGDGGGDGDGDGDGDKVWTDPDESASCSGHDGCKNKVWNGNYAITCKGPGDRVCQNAELTCGAGGCSVTTQGFGHDMYADGTVDARTGTNFDLTCNAGGDRDCKGTEVLCPEGGSCSITIKGTGHDKFRDGEVDARTATSFDLTCNAIGDRTCHNTEIFCPEGAGTTCTCSGCDSSVTMHCPAGGAVCTGGGATIVTP</sequence>
<dbReference type="InterPro" id="IPR001082">
    <property type="entry name" value="Pilin"/>
</dbReference>
<organism evidence="4">
    <name type="scientific">marine metagenome</name>
    <dbReference type="NCBI Taxonomy" id="408172"/>
    <lineage>
        <taxon>unclassified sequences</taxon>
        <taxon>metagenomes</taxon>
        <taxon>ecological metagenomes</taxon>
    </lineage>
</organism>
<dbReference type="GO" id="GO:0044096">
    <property type="term" value="C:type IV pilus"/>
    <property type="evidence" value="ECO:0007669"/>
    <property type="project" value="TreeGrafter"/>
</dbReference>
<evidence type="ECO:0000256" key="3">
    <source>
        <dbReference type="SAM" id="Phobius"/>
    </source>
</evidence>
<dbReference type="PANTHER" id="PTHR30093">
    <property type="entry name" value="GENERAL SECRETION PATHWAY PROTEIN G"/>
    <property type="match status" value="1"/>
</dbReference>
<evidence type="ECO:0000256" key="1">
    <source>
        <dbReference type="ARBA" id="ARBA00022481"/>
    </source>
</evidence>
<dbReference type="PANTHER" id="PTHR30093:SF34">
    <property type="entry name" value="PREPILIN PEPTIDASE-DEPENDENT PROTEIN D"/>
    <property type="match status" value="1"/>
</dbReference>
<gene>
    <name evidence="4" type="ORF">METZ01_LOCUS145776</name>
</gene>